<dbReference type="OrthoDB" id="9803125at2"/>
<dbReference type="InterPro" id="IPR019833">
    <property type="entry name" value="Mn/Fe_SOD_BS"/>
</dbReference>
<dbReference type="SUPFAM" id="SSF46609">
    <property type="entry name" value="Fe,Mn superoxide dismutase (SOD), N-terminal domain"/>
    <property type="match status" value="1"/>
</dbReference>
<evidence type="ECO:0000259" key="6">
    <source>
        <dbReference type="Pfam" id="PF02777"/>
    </source>
</evidence>
<dbReference type="InterPro" id="IPR036314">
    <property type="entry name" value="SOD_C_sf"/>
</dbReference>
<dbReference type="AlphaFoldDB" id="A0A1G6LC82"/>
<protein>
    <recommendedName>
        <fullName evidence="2">superoxide dismutase</fullName>
        <ecNumber evidence="2">1.15.1.1</ecNumber>
    </recommendedName>
</protein>
<name>A0A1G6LC82_9BACI</name>
<dbReference type="PROSITE" id="PS00088">
    <property type="entry name" value="SOD_MN"/>
    <property type="match status" value="1"/>
</dbReference>
<gene>
    <name evidence="7" type="ORF">SAMN05421737_10878</name>
</gene>
<organism evidence="7 8">
    <name type="scientific">Shouchella lonarensis</name>
    <dbReference type="NCBI Taxonomy" id="1464122"/>
    <lineage>
        <taxon>Bacteria</taxon>
        <taxon>Bacillati</taxon>
        <taxon>Bacillota</taxon>
        <taxon>Bacilli</taxon>
        <taxon>Bacillales</taxon>
        <taxon>Bacillaceae</taxon>
        <taxon>Shouchella</taxon>
    </lineage>
</organism>
<dbReference type="EMBL" id="FMYM01000008">
    <property type="protein sequence ID" value="SDC40811.1"/>
    <property type="molecule type" value="Genomic_DNA"/>
</dbReference>
<evidence type="ECO:0000256" key="3">
    <source>
        <dbReference type="ARBA" id="ARBA00022723"/>
    </source>
</evidence>
<feature type="domain" description="Manganese/iron superoxide dismutase C-terminal" evidence="6">
    <location>
        <begin position="176"/>
        <end position="278"/>
    </location>
</feature>
<dbReference type="PANTHER" id="PTHR11404:SF6">
    <property type="entry name" value="SUPEROXIDE DISMUTASE [MN], MITOCHONDRIAL"/>
    <property type="match status" value="1"/>
</dbReference>
<dbReference type="InterPro" id="IPR019831">
    <property type="entry name" value="Mn/Fe_SOD_N"/>
</dbReference>
<evidence type="ECO:0000259" key="5">
    <source>
        <dbReference type="Pfam" id="PF00081"/>
    </source>
</evidence>
<dbReference type="GO" id="GO:0004784">
    <property type="term" value="F:superoxide dismutase activity"/>
    <property type="evidence" value="ECO:0007669"/>
    <property type="project" value="UniProtKB-EC"/>
</dbReference>
<dbReference type="Gene3D" id="1.10.287.990">
    <property type="entry name" value="Fe,Mn superoxide dismutase (SOD) domain"/>
    <property type="match status" value="1"/>
</dbReference>
<comment type="similarity">
    <text evidence="1">Belongs to the iron/manganese superoxide dismutase family.</text>
</comment>
<reference evidence="8" key="1">
    <citation type="submission" date="2016-09" db="EMBL/GenBank/DDBJ databases">
        <authorList>
            <person name="Varghese N."/>
            <person name="Submissions S."/>
        </authorList>
    </citation>
    <scope>NUCLEOTIDE SEQUENCE [LARGE SCALE GENOMIC DNA]</scope>
    <source>
        <strain evidence="8">25nlg</strain>
    </source>
</reference>
<dbReference type="InterPro" id="IPR036324">
    <property type="entry name" value="Mn/Fe_SOD_N_sf"/>
</dbReference>
<dbReference type="Gene3D" id="3.55.40.20">
    <property type="entry name" value="Iron/manganese superoxide dismutase, C-terminal domain"/>
    <property type="match status" value="1"/>
</dbReference>
<keyword evidence="3" id="KW-0479">Metal-binding</keyword>
<keyword evidence="4" id="KW-0560">Oxidoreductase</keyword>
<dbReference type="PANTHER" id="PTHR11404">
    <property type="entry name" value="SUPEROXIDE DISMUTASE 2"/>
    <property type="match status" value="1"/>
</dbReference>
<dbReference type="Pfam" id="PF00081">
    <property type="entry name" value="Sod_Fe_N"/>
    <property type="match status" value="1"/>
</dbReference>
<dbReference type="InterPro" id="IPR050265">
    <property type="entry name" value="Fe/Mn_Superoxide_Dismutase"/>
</dbReference>
<sequence length="290" mass="33348">MGMYQQAVQLWARELENLWGEQQEELMETVGAERTKPFTDALAALNEGLRARADHVDELAAHAYEQWFYMTQVGRKFPAHRTQVPVGGHTLPPLPYAYDALEPYIDAETMRIHHDKHHQSYVDGLNRAETEMAAARQSSDYHLIKHWARETAFNGAGHYLHTLFWANMSPDGGGEPSGALADQIKQDFGSFEQMQAQFSHAADKVEGGGWAMLVWSPRAGRLEILQAEKHQNLSQQDQVPLLVLDVWEHAYYLKHQNDRKAYIDAWWHVVNWSEVARRFEQAEKLTWAPF</sequence>
<dbReference type="InterPro" id="IPR001189">
    <property type="entry name" value="Mn/Fe_SOD"/>
</dbReference>
<dbReference type="Pfam" id="PF02777">
    <property type="entry name" value="Sod_Fe_C"/>
    <property type="match status" value="1"/>
</dbReference>
<evidence type="ECO:0000256" key="4">
    <source>
        <dbReference type="ARBA" id="ARBA00023002"/>
    </source>
</evidence>
<dbReference type="EC" id="1.15.1.1" evidence="2"/>
<evidence type="ECO:0000256" key="2">
    <source>
        <dbReference type="ARBA" id="ARBA00012682"/>
    </source>
</evidence>
<evidence type="ECO:0000313" key="7">
    <source>
        <dbReference type="EMBL" id="SDC40811.1"/>
    </source>
</evidence>
<feature type="domain" description="Manganese/iron superoxide dismutase N-terminal" evidence="5">
    <location>
        <begin position="89"/>
        <end position="169"/>
    </location>
</feature>
<dbReference type="InterPro" id="IPR019832">
    <property type="entry name" value="Mn/Fe_SOD_C"/>
</dbReference>
<evidence type="ECO:0000256" key="1">
    <source>
        <dbReference type="ARBA" id="ARBA00008714"/>
    </source>
</evidence>
<dbReference type="RefSeq" id="WP_090776086.1">
    <property type="nucleotide sequence ID" value="NZ_FMYM01000008.1"/>
</dbReference>
<dbReference type="Proteomes" id="UP000242662">
    <property type="component" value="Unassembled WGS sequence"/>
</dbReference>
<dbReference type="GO" id="GO:0046872">
    <property type="term" value="F:metal ion binding"/>
    <property type="evidence" value="ECO:0007669"/>
    <property type="project" value="UniProtKB-KW"/>
</dbReference>
<keyword evidence="8" id="KW-1185">Reference proteome</keyword>
<dbReference type="SUPFAM" id="SSF54719">
    <property type="entry name" value="Fe,Mn superoxide dismutase (SOD), C-terminal domain"/>
    <property type="match status" value="1"/>
</dbReference>
<dbReference type="STRING" id="1464122.SAMN05421737_10878"/>
<evidence type="ECO:0000313" key="8">
    <source>
        <dbReference type="Proteomes" id="UP000242662"/>
    </source>
</evidence>
<dbReference type="FunFam" id="3.55.40.20:FF:000004">
    <property type="entry name" value="Superoxide dismutase [Fe]"/>
    <property type="match status" value="1"/>
</dbReference>
<dbReference type="FunFam" id="1.10.287.990:FF:000001">
    <property type="entry name" value="Superoxide dismutase"/>
    <property type="match status" value="1"/>
</dbReference>
<proteinExistence type="inferred from homology"/>
<accession>A0A1G6LC82</accession>
<dbReference type="PRINTS" id="PR01703">
    <property type="entry name" value="MNSODISMTASE"/>
</dbReference>